<feature type="region of interest" description="Disordered" evidence="9">
    <location>
        <begin position="598"/>
        <end position="629"/>
    </location>
</feature>
<dbReference type="EMBL" id="CP014503">
    <property type="protein sequence ID" value="ANB14673.1"/>
    <property type="molecule type" value="Genomic_DNA"/>
</dbReference>
<evidence type="ECO:0000256" key="9">
    <source>
        <dbReference type="SAM" id="MobiDB-lite"/>
    </source>
</evidence>
<dbReference type="SUPFAM" id="SSF57850">
    <property type="entry name" value="RING/U-box"/>
    <property type="match status" value="1"/>
</dbReference>
<sequence>MSISRVVSCIITVILLLVAGVAGDDPQATSEPAPALASATAATSSETGDPQPVGDVNATGLVVPTNQTSNLLPNFVLEVKTANSGLVLSTELSAMTPLNGTVSSTNGLSDLCSGELTLMNSTTNLNYNMIPLLSCDDADLVAGYLVNVEGSNSPCAVLYSLHSQGCEFDSTSTFETQLGTVFSITSAQYSASIISQINRTMGPITASISSKASENNPGNGSPLTSKSTGSTVAMAVLYSITGVVAATFLFIIVSGAIRVHKHPERYGLVSNTTSYDSNHGPGGEGFGSMQYSRRAKGLARAVLDSIPIVQFKVGNDASGRTTASPKEESIGIDDNIGRQYAVDGEKQGRDSYSLDNLKAGNESMVETTNESIDELYTPGKNVVEPPTQTESLPTGPEGAVGTSAVADVSREPVAAKAVPPVSQSVSEVGTETPAASHVNGTQPMETLVGGLNSDEPDCPICFESFKDGDILRILPCKHRFHALCVDPWLLNSSALCPLCRVDLSLEENEQVSNDPPNGLNASSHHEVEISLFNRLLDIWNAQLLPREARRVALARFHEEAELRRQLRSRQGNNFEEQNSRRWTNFVNSRRRLFQLRRNRRGASDHEEPAHDNDNNPTSDPSAPPPSSQT</sequence>
<evidence type="ECO:0000313" key="13">
    <source>
        <dbReference type="EMBL" id="ANB14673.1"/>
    </source>
</evidence>
<evidence type="ECO:0000256" key="10">
    <source>
        <dbReference type="SAM" id="Phobius"/>
    </source>
</evidence>
<evidence type="ECO:0000256" key="3">
    <source>
        <dbReference type="ARBA" id="ARBA00022723"/>
    </source>
</evidence>
<dbReference type="SMART" id="SM00184">
    <property type="entry name" value="RING"/>
    <property type="match status" value="1"/>
</dbReference>
<dbReference type="InterPro" id="IPR013083">
    <property type="entry name" value="Znf_RING/FYVE/PHD"/>
</dbReference>
<evidence type="ECO:0000256" key="1">
    <source>
        <dbReference type="ARBA" id="ARBA00004370"/>
    </source>
</evidence>
<keyword evidence="14" id="KW-1185">Reference proteome</keyword>
<feature type="compositionally biased region" description="Low complexity" evidence="9">
    <location>
        <begin position="28"/>
        <end position="47"/>
    </location>
</feature>
<gene>
    <name evidence="13" type="ORF">AWJ20_2278</name>
</gene>
<dbReference type="GO" id="GO:0008270">
    <property type="term" value="F:zinc ion binding"/>
    <property type="evidence" value="ECO:0007669"/>
    <property type="project" value="UniProtKB-KW"/>
</dbReference>
<feature type="transmembrane region" description="Helical" evidence="10">
    <location>
        <begin position="232"/>
        <end position="257"/>
    </location>
</feature>
<evidence type="ECO:0000256" key="6">
    <source>
        <dbReference type="ARBA" id="ARBA00022989"/>
    </source>
</evidence>
<dbReference type="AlphaFoldDB" id="A0A167F0J1"/>
<dbReference type="RefSeq" id="XP_018737150.1">
    <property type="nucleotide sequence ID" value="XM_018879213.1"/>
</dbReference>
<feature type="region of interest" description="Disordered" evidence="9">
    <location>
        <begin position="27"/>
        <end position="60"/>
    </location>
</feature>
<keyword evidence="11" id="KW-0732">Signal</keyword>
<dbReference type="GO" id="GO:0016020">
    <property type="term" value="C:membrane"/>
    <property type="evidence" value="ECO:0007669"/>
    <property type="project" value="UniProtKB-SubCell"/>
</dbReference>
<proteinExistence type="predicted"/>
<keyword evidence="2 10" id="KW-0812">Transmembrane</keyword>
<dbReference type="InterPro" id="IPR001841">
    <property type="entry name" value="Znf_RING"/>
</dbReference>
<dbReference type="FunFam" id="3.30.40.10:FF:000388">
    <property type="entry name" value="Putative RING zinc finger domain superfamily protein"/>
    <property type="match status" value="1"/>
</dbReference>
<feature type="signal peptide" evidence="11">
    <location>
        <begin position="1"/>
        <end position="23"/>
    </location>
</feature>
<evidence type="ECO:0000256" key="11">
    <source>
        <dbReference type="SAM" id="SignalP"/>
    </source>
</evidence>
<feature type="chain" id="PRO_5007886065" description="RING-type domain-containing protein" evidence="11">
    <location>
        <begin position="24"/>
        <end position="629"/>
    </location>
</feature>
<dbReference type="PROSITE" id="PS50089">
    <property type="entry name" value="ZF_RING_2"/>
    <property type="match status" value="1"/>
</dbReference>
<dbReference type="Pfam" id="PF13639">
    <property type="entry name" value="zf-RING_2"/>
    <property type="match status" value="1"/>
</dbReference>
<evidence type="ECO:0000256" key="2">
    <source>
        <dbReference type="ARBA" id="ARBA00022692"/>
    </source>
</evidence>
<name>A0A167F0J1_9ASCO</name>
<dbReference type="GeneID" id="30034171"/>
<evidence type="ECO:0000256" key="7">
    <source>
        <dbReference type="ARBA" id="ARBA00023136"/>
    </source>
</evidence>
<accession>A0A167F0J1</accession>
<dbReference type="PANTHER" id="PTHR46539:SF1">
    <property type="entry name" value="E3 UBIQUITIN-PROTEIN LIGASE ATL42"/>
    <property type="match status" value="1"/>
</dbReference>
<reference evidence="13 14" key="1">
    <citation type="submission" date="2016-02" db="EMBL/GenBank/DDBJ databases">
        <title>Complete genome sequence and transcriptome regulation of the pentose utilising yeast Sugiyamaella lignohabitans.</title>
        <authorList>
            <person name="Bellasio M."/>
            <person name="Peymann A."/>
            <person name="Valli M."/>
            <person name="Sipitzky M."/>
            <person name="Graf A."/>
            <person name="Sauer M."/>
            <person name="Marx H."/>
            <person name="Mattanovich D."/>
        </authorList>
    </citation>
    <scope>NUCLEOTIDE SEQUENCE [LARGE SCALE GENOMIC DNA]</scope>
    <source>
        <strain evidence="13 14">CBS 10342</strain>
    </source>
</reference>
<evidence type="ECO:0000256" key="4">
    <source>
        <dbReference type="ARBA" id="ARBA00022771"/>
    </source>
</evidence>
<dbReference type="Gene3D" id="3.30.40.10">
    <property type="entry name" value="Zinc/RING finger domain, C3HC4 (zinc finger)"/>
    <property type="match status" value="1"/>
</dbReference>
<keyword evidence="6 10" id="KW-1133">Transmembrane helix</keyword>
<evidence type="ECO:0000313" key="14">
    <source>
        <dbReference type="Proteomes" id="UP000189580"/>
    </source>
</evidence>
<dbReference type="CDD" id="cd16454">
    <property type="entry name" value="RING-H2_PA-TM-RING"/>
    <property type="match status" value="1"/>
</dbReference>
<keyword evidence="7 10" id="KW-0472">Membrane</keyword>
<evidence type="ECO:0000259" key="12">
    <source>
        <dbReference type="PROSITE" id="PS50089"/>
    </source>
</evidence>
<protein>
    <recommendedName>
        <fullName evidence="12">RING-type domain-containing protein</fullName>
    </recommendedName>
</protein>
<dbReference type="Proteomes" id="UP000189580">
    <property type="component" value="Chromosome b"/>
</dbReference>
<feature type="domain" description="RING-type" evidence="12">
    <location>
        <begin position="458"/>
        <end position="500"/>
    </location>
</feature>
<keyword evidence="5" id="KW-0862">Zinc</keyword>
<dbReference type="KEGG" id="slb:AWJ20_2278"/>
<evidence type="ECO:0000256" key="8">
    <source>
        <dbReference type="PROSITE-ProRule" id="PRU00175"/>
    </source>
</evidence>
<comment type="subcellular location">
    <subcellularLocation>
        <location evidence="1">Membrane</location>
    </subcellularLocation>
</comment>
<evidence type="ECO:0000256" key="5">
    <source>
        <dbReference type="ARBA" id="ARBA00022833"/>
    </source>
</evidence>
<dbReference type="OrthoDB" id="8062037at2759"/>
<organism evidence="13 14">
    <name type="scientific">Sugiyamaella lignohabitans</name>
    <dbReference type="NCBI Taxonomy" id="796027"/>
    <lineage>
        <taxon>Eukaryota</taxon>
        <taxon>Fungi</taxon>
        <taxon>Dikarya</taxon>
        <taxon>Ascomycota</taxon>
        <taxon>Saccharomycotina</taxon>
        <taxon>Dipodascomycetes</taxon>
        <taxon>Dipodascales</taxon>
        <taxon>Trichomonascaceae</taxon>
        <taxon>Sugiyamaella</taxon>
    </lineage>
</organism>
<feature type="compositionally biased region" description="Basic and acidic residues" evidence="9">
    <location>
        <begin position="601"/>
        <end position="613"/>
    </location>
</feature>
<keyword evidence="3" id="KW-0479">Metal-binding</keyword>
<keyword evidence="4 8" id="KW-0863">Zinc-finger</keyword>
<dbReference type="PANTHER" id="PTHR46539">
    <property type="entry name" value="E3 UBIQUITIN-PROTEIN LIGASE ATL42"/>
    <property type="match status" value="1"/>
</dbReference>